<protein>
    <recommendedName>
        <fullName evidence="2">Transposase Tc1-like domain-containing protein</fullName>
    </recommendedName>
</protein>
<name>A0A9P6YUY9_9FUNG</name>
<keyword evidence="4" id="KW-1185">Reference proteome</keyword>
<accession>A0A9P6YUY9</accession>
<dbReference type="GO" id="GO:0003677">
    <property type="term" value="F:DNA binding"/>
    <property type="evidence" value="ECO:0007669"/>
    <property type="project" value="InterPro"/>
</dbReference>
<feature type="domain" description="Transposase Tc1-like" evidence="2">
    <location>
        <begin position="101"/>
        <end position="168"/>
    </location>
</feature>
<dbReference type="AlphaFoldDB" id="A0A9P6YUY9"/>
<evidence type="ECO:0000313" key="4">
    <source>
        <dbReference type="Proteomes" id="UP000740926"/>
    </source>
</evidence>
<dbReference type="EMBL" id="JAANIU010002377">
    <property type="protein sequence ID" value="KAG1564886.1"/>
    <property type="molecule type" value="Genomic_DNA"/>
</dbReference>
<proteinExistence type="predicted"/>
<organism evidence="3 4">
    <name type="scientific">Rhizopus delemar</name>
    <dbReference type="NCBI Taxonomy" id="936053"/>
    <lineage>
        <taxon>Eukaryota</taxon>
        <taxon>Fungi</taxon>
        <taxon>Fungi incertae sedis</taxon>
        <taxon>Mucoromycota</taxon>
        <taxon>Mucoromycotina</taxon>
        <taxon>Mucoromycetes</taxon>
        <taxon>Mucorales</taxon>
        <taxon>Mucorineae</taxon>
        <taxon>Rhizopodaceae</taxon>
        <taxon>Rhizopus</taxon>
    </lineage>
</organism>
<dbReference type="GO" id="GO:0006313">
    <property type="term" value="P:DNA transposition"/>
    <property type="evidence" value="ECO:0007669"/>
    <property type="project" value="InterPro"/>
</dbReference>
<dbReference type="InterPro" id="IPR036397">
    <property type="entry name" value="RNaseH_sf"/>
</dbReference>
<comment type="caution">
    <text evidence="3">The sequence shown here is derived from an EMBL/GenBank/DDBJ whole genome shotgun (WGS) entry which is preliminary data.</text>
</comment>
<feature type="region of interest" description="Disordered" evidence="1">
    <location>
        <begin position="18"/>
        <end position="48"/>
    </location>
</feature>
<dbReference type="InterPro" id="IPR002492">
    <property type="entry name" value="Transposase_Tc1-like"/>
</dbReference>
<evidence type="ECO:0000256" key="1">
    <source>
        <dbReference type="SAM" id="MobiDB-lite"/>
    </source>
</evidence>
<reference evidence="3 4" key="1">
    <citation type="journal article" date="2020" name="Microb. Genom.">
        <title>Genetic diversity of clinical and environmental Mucorales isolates obtained from an investigation of mucormycosis cases among solid organ transplant recipients.</title>
        <authorList>
            <person name="Nguyen M.H."/>
            <person name="Kaul D."/>
            <person name="Muto C."/>
            <person name="Cheng S.J."/>
            <person name="Richter R.A."/>
            <person name="Bruno V.M."/>
            <person name="Liu G."/>
            <person name="Beyhan S."/>
            <person name="Sundermann A.J."/>
            <person name="Mounaud S."/>
            <person name="Pasculle A.W."/>
            <person name="Nierman W.C."/>
            <person name="Driscoll E."/>
            <person name="Cumbie R."/>
            <person name="Clancy C.J."/>
            <person name="Dupont C.L."/>
        </authorList>
    </citation>
    <scope>NUCLEOTIDE SEQUENCE [LARGE SCALE GENOMIC DNA]</scope>
    <source>
        <strain evidence="3 4">GL24</strain>
    </source>
</reference>
<evidence type="ECO:0000259" key="2">
    <source>
        <dbReference type="Pfam" id="PF01498"/>
    </source>
</evidence>
<dbReference type="GO" id="GO:0015074">
    <property type="term" value="P:DNA integration"/>
    <property type="evidence" value="ECO:0007669"/>
    <property type="project" value="InterPro"/>
</dbReference>
<sequence>MPAIKHYLGFTVPSIEVEEDHSNNNGSDDGYHFDVDNPSQLEPSSPSSEAGIQLEIAEIIGLNKSTEQDIRAKIDNYGSPLSHKQTGRPLKINERTERHWKRIIREDPFTFYKEINMELAKPDVFVCIETLRLYVDRLAFKSYRAAHKPRLTARHRKSRLHWAKEHINWIKDQWRNVVWFDESRFCMKYSKRVSAVKWDGGGAMAWVVFGGEVLDL</sequence>
<gene>
    <name evidence="3" type="ORF">G6F50_010594</name>
</gene>
<dbReference type="Gene3D" id="3.30.420.10">
    <property type="entry name" value="Ribonuclease H-like superfamily/Ribonuclease H"/>
    <property type="match status" value="1"/>
</dbReference>
<evidence type="ECO:0000313" key="3">
    <source>
        <dbReference type="EMBL" id="KAG1564886.1"/>
    </source>
</evidence>
<dbReference type="Pfam" id="PF01498">
    <property type="entry name" value="HTH_Tnp_Tc3_2"/>
    <property type="match status" value="1"/>
</dbReference>
<dbReference type="Proteomes" id="UP000740926">
    <property type="component" value="Unassembled WGS sequence"/>
</dbReference>